<dbReference type="AlphaFoldDB" id="A0A5D8Z0H3"/>
<dbReference type="SUPFAM" id="SSF55785">
    <property type="entry name" value="PYP-like sensor domain (PAS domain)"/>
    <property type="match status" value="1"/>
</dbReference>
<dbReference type="InterPro" id="IPR000160">
    <property type="entry name" value="GGDEF_dom"/>
</dbReference>
<gene>
    <name evidence="5" type="ORF">FW784_10220</name>
</gene>
<dbReference type="OrthoDB" id="9812260at2"/>
<dbReference type="InterPro" id="IPR013767">
    <property type="entry name" value="PAS_fold"/>
</dbReference>
<dbReference type="Proteomes" id="UP000323164">
    <property type="component" value="Unassembled WGS sequence"/>
</dbReference>
<keyword evidence="1" id="KW-0812">Transmembrane</keyword>
<dbReference type="InterPro" id="IPR043128">
    <property type="entry name" value="Rev_trsase/Diguanyl_cyclase"/>
</dbReference>
<evidence type="ECO:0000313" key="5">
    <source>
        <dbReference type="EMBL" id="TZF88241.1"/>
    </source>
</evidence>
<dbReference type="PROSITE" id="PS50885">
    <property type="entry name" value="HAMP"/>
    <property type="match status" value="1"/>
</dbReference>
<protein>
    <submittedName>
        <fullName evidence="5">Diguanylate cyclase</fullName>
    </submittedName>
</protein>
<keyword evidence="6" id="KW-1185">Reference proteome</keyword>
<comment type="caution">
    <text evidence="5">The sequence shown here is derived from an EMBL/GenBank/DDBJ whole genome shotgun (WGS) entry which is preliminary data.</text>
</comment>
<feature type="transmembrane region" description="Helical" evidence="1">
    <location>
        <begin position="142"/>
        <end position="161"/>
    </location>
</feature>
<proteinExistence type="predicted"/>
<dbReference type="PROSITE" id="PS50887">
    <property type="entry name" value="GGDEF"/>
    <property type="match status" value="1"/>
</dbReference>
<dbReference type="CDD" id="cd06225">
    <property type="entry name" value="HAMP"/>
    <property type="match status" value="1"/>
</dbReference>
<sequence>MTLRRGGRGSIRRQLVVGVVLLQAVLMTTFTAQTALRQRASLRAGLDAHVMLVATRAMTPVTQALARHDDIALERAATALWDAGDIAGIEIRDSAGRLRWRRGDLADSPTLLVANKGQLRIAPDHASVDAAVRDMVRTGLPFAFAALALGAMLAMGLAHAVTRRLHGLLDVADAVREGRHDVRAPPSRVHEVARLVDSFNAMLDALDEREHALARLNGELEARVEERTGELAESIANHRAILEQANDAFVMLDEEGRIVEWNRAARTAFGWTRSQAYGRLFSEVILPEDERGAFDADLAGFIATGASERVGRRVELLARTRDQREIPIEMSMRSRWRGNRRYFDAFLRDISERRQLESSLAMQALHDPLTGLPNRRLLLESLPRATQRADRTGKAMGVYFIDLDGFKHVNDTCGHDAGDDVLREFACRIRDTVRAVDMVARLAGDEFVVVCEAFADAQANAELIAAKLLRVADAPYAVGAQQRRLSSSVGVAIYTPGAGLSPSMLLARADQAMYASKHGGKSRATLWTPALASARALAES</sequence>
<accession>A0A5D8Z0H3</accession>
<feature type="domain" description="PAS" evidence="2">
    <location>
        <begin position="234"/>
        <end position="289"/>
    </location>
</feature>
<evidence type="ECO:0000256" key="1">
    <source>
        <dbReference type="SAM" id="Phobius"/>
    </source>
</evidence>
<organism evidence="5 6">
    <name type="scientific">Cognatilysobacter lacus</name>
    <dbReference type="NCBI Taxonomy" id="1643323"/>
    <lineage>
        <taxon>Bacteria</taxon>
        <taxon>Pseudomonadati</taxon>
        <taxon>Pseudomonadota</taxon>
        <taxon>Gammaproteobacteria</taxon>
        <taxon>Lysobacterales</taxon>
        <taxon>Lysobacteraceae</taxon>
        <taxon>Cognatilysobacter</taxon>
    </lineage>
</organism>
<keyword evidence="1" id="KW-1133">Transmembrane helix</keyword>
<dbReference type="PANTHER" id="PTHR44757">
    <property type="entry name" value="DIGUANYLATE CYCLASE DGCP"/>
    <property type="match status" value="1"/>
</dbReference>
<reference evidence="5 6" key="1">
    <citation type="submission" date="2019-08" db="EMBL/GenBank/DDBJ databases">
        <title>Draft genome sequence of Lysobacter sp. UKS-15.</title>
        <authorList>
            <person name="Im W.-T."/>
        </authorList>
    </citation>
    <scope>NUCLEOTIDE SEQUENCE [LARGE SCALE GENOMIC DNA]</scope>
    <source>
        <strain evidence="5 6">UKS-15</strain>
    </source>
</reference>
<feature type="domain" description="HAMP" evidence="3">
    <location>
        <begin position="159"/>
        <end position="211"/>
    </location>
</feature>
<dbReference type="RefSeq" id="WP_149353241.1">
    <property type="nucleotide sequence ID" value="NZ_VTRV01000114.1"/>
</dbReference>
<dbReference type="SUPFAM" id="SSF158472">
    <property type="entry name" value="HAMP domain-like"/>
    <property type="match status" value="1"/>
</dbReference>
<dbReference type="InterPro" id="IPR003660">
    <property type="entry name" value="HAMP_dom"/>
</dbReference>
<dbReference type="CDD" id="cd00130">
    <property type="entry name" value="PAS"/>
    <property type="match status" value="1"/>
</dbReference>
<dbReference type="NCBIfam" id="TIGR00229">
    <property type="entry name" value="sensory_box"/>
    <property type="match status" value="1"/>
</dbReference>
<dbReference type="SMART" id="SM00304">
    <property type="entry name" value="HAMP"/>
    <property type="match status" value="1"/>
</dbReference>
<dbReference type="Pfam" id="PF00672">
    <property type="entry name" value="HAMP"/>
    <property type="match status" value="1"/>
</dbReference>
<dbReference type="EMBL" id="VTRV01000114">
    <property type="protein sequence ID" value="TZF88241.1"/>
    <property type="molecule type" value="Genomic_DNA"/>
</dbReference>
<dbReference type="Pfam" id="PF00990">
    <property type="entry name" value="GGDEF"/>
    <property type="match status" value="1"/>
</dbReference>
<keyword evidence="1" id="KW-0472">Membrane</keyword>
<dbReference type="GO" id="GO:0016020">
    <property type="term" value="C:membrane"/>
    <property type="evidence" value="ECO:0007669"/>
    <property type="project" value="InterPro"/>
</dbReference>
<dbReference type="GO" id="GO:0007165">
    <property type="term" value="P:signal transduction"/>
    <property type="evidence" value="ECO:0007669"/>
    <property type="project" value="InterPro"/>
</dbReference>
<dbReference type="SMART" id="SM00091">
    <property type="entry name" value="PAS"/>
    <property type="match status" value="1"/>
</dbReference>
<dbReference type="InterPro" id="IPR052155">
    <property type="entry name" value="Biofilm_reg_signaling"/>
</dbReference>
<dbReference type="InterPro" id="IPR000014">
    <property type="entry name" value="PAS"/>
</dbReference>
<dbReference type="Gene3D" id="3.30.70.270">
    <property type="match status" value="1"/>
</dbReference>
<dbReference type="SUPFAM" id="SSF55073">
    <property type="entry name" value="Nucleotide cyclase"/>
    <property type="match status" value="1"/>
</dbReference>
<dbReference type="CDD" id="cd01949">
    <property type="entry name" value="GGDEF"/>
    <property type="match status" value="1"/>
</dbReference>
<name>A0A5D8Z0H3_9GAMM</name>
<evidence type="ECO:0000259" key="4">
    <source>
        <dbReference type="PROSITE" id="PS50887"/>
    </source>
</evidence>
<evidence type="ECO:0000259" key="2">
    <source>
        <dbReference type="PROSITE" id="PS50112"/>
    </source>
</evidence>
<dbReference type="Pfam" id="PF00989">
    <property type="entry name" value="PAS"/>
    <property type="match status" value="1"/>
</dbReference>
<dbReference type="InterPro" id="IPR029787">
    <property type="entry name" value="Nucleotide_cyclase"/>
</dbReference>
<dbReference type="Gene3D" id="6.10.340.10">
    <property type="match status" value="1"/>
</dbReference>
<dbReference type="SMART" id="SM00267">
    <property type="entry name" value="GGDEF"/>
    <property type="match status" value="1"/>
</dbReference>
<dbReference type="PANTHER" id="PTHR44757:SF2">
    <property type="entry name" value="BIOFILM ARCHITECTURE MAINTENANCE PROTEIN MBAA"/>
    <property type="match status" value="1"/>
</dbReference>
<evidence type="ECO:0000313" key="6">
    <source>
        <dbReference type="Proteomes" id="UP000323164"/>
    </source>
</evidence>
<dbReference type="NCBIfam" id="TIGR00254">
    <property type="entry name" value="GGDEF"/>
    <property type="match status" value="1"/>
</dbReference>
<dbReference type="Gene3D" id="3.30.450.20">
    <property type="entry name" value="PAS domain"/>
    <property type="match status" value="1"/>
</dbReference>
<feature type="domain" description="GGDEF" evidence="4">
    <location>
        <begin position="394"/>
        <end position="529"/>
    </location>
</feature>
<dbReference type="GO" id="GO:0006355">
    <property type="term" value="P:regulation of DNA-templated transcription"/>
    <property type="evidence" value="ECO:0007669"/>
    <property type="project" value="InterPro"/>
</dbReference>
<dbReference type="PROSITE" id="PS50112">
    <property type="entry name" value="PAS"/>
    <property type="match status" value="1"/>
</dbReference>
<evidence type="ECO:0000259" key="3">
    <source>
        <dbReference type="PROSITE" id="PS50885"/>
    </source>
</evidence>
<dbReference type="InterPro" id="IPR035965">
    <property type="entry name" value="PAS-like_dom_sf"/>
</dbReference>